<dbReference type="RefSeq" id="XP_022404380.1">
    <property type="nucleotide sequence ID" value="XM_022545661.1"/>
</dbReference>
<accession>A0A1L9VUZ5</accession>
<dbReference type="VEuPathDB" id="FungiDB:ASPGLDRAFT_42746"/>
<evidence type="ECO:0000313" key="2">
    <source>
        <dbReference type="Proteomes" id="UP000184300"/>
    </source>
</evidence>
<reference evidence="2" key="1">
    <citation type="journal article" date="2017" name="Genome Biol.">
        <title>Comparative genomics reveals high biological diversity and specific adaptations in the industrially and medically important fungal genus Aspergillus.</title>
        <authorList>
            <person name="de Vries R.P."/>
            <person name="Riley R."/>
            <person name="Wiebenga A."/>
            <person name="Aguilar-Osorio G."/>
            <person name="Amillis S."/>
            <person name="Uchima C.A."/>
            <person name="Anderluh G."/>
            <person name="Asadollahi M."/>
            <person name="Askin M."/>
            <person name="Barry K."/>
            <person name="Battaglia E."/>
            <person name="Bayram O."/>
            <person name="Benocci T."/>
            <person name="Braus-Stromeyer S.A."/>
            <person name="Caldana C."/>
            <person name="Canovas D."/>
            <person name="Cerqueira G.C."/>
            <person name="Chen F."/>
            <person name="Chen W."/>
            <person name="Choi C."/>
            <person name="Clum A."/>
            <person name="Dos Santos R.A."/>
            <person name="Damasio A.R."/>
            <person name="Diallinas G."/>
            <person name="Emri T."/>
            <person name="Fekete E."/>
            <person name="Flipphi M."/>
            <person name="Freyberg S."/>
            <person name="Gallo A."/>
            <person name="Gournas C."/>
            <person name="Habgood R."/>
            <person name="Hainaut M."/>
            <person name="Harispe M.L."/>
            <person name="Henrissat B."/>
            <person name="Hilden K.S."/>
            <person name="Hope R."/>
            <person name="Hossain A."/>
            <person name="Karabika E."/>
            <person name="Karaffa L."/>
            <person name="Karanyi Z."/>
            <person name="Krasevec N."/>
            <person name="Kuo A."/>
            <person name="Kusch H."/>
            <person name="LaButti K."/>
            <person name="Lagendijk E.L."/>
            <person name="Lapidus A."/>
            <person name="Levasseur A."/>
            <person name="Lindquist E."/>
            <person name="Lipzen A."/>
            <person name="Logrieco A.F."/>
            <person name="MacCabe A."/>
            <person name="Maekelae M.R."/>
            <person name="Malavazi I."/>
            <person name="Melin P."/>
            <person name="Meyer V."/>
            <person name="Mielnichuk N."/>
            <person name="Miskei M."/>
            <person name="Molnar A.P."/>
            <person name="Mule G."/>
            <person name="Ngan C.Y."/>
            <person name="Orejas M."/>
            <person name="Orosz E."/>
            <person name="Ouedraogo J.P."/>
            <person name="Overkamp K.M."/>
            <person name="Park H.-S."/>
            <person name="Perrone G."/>
            <person name="Piumi F."/>
            <person name="Punt P.J."/>
            <person name="Ram A.F."/>
            <person name="Ramon A."/>
            <person name="Rauscher S."/>
            <person name="Record E."/>
            <person name="Riano-Pachon D.M."/>
            <person name="Robert V."/>
            <person name="Roehrig J."/>
            <person name="Ruller R."/>
            <person name="Salamov A."/>
            <person name="Salih N.S."/>
            <person name="Samson R.A."/>
            <person name="Sandor E."/>
            <person name="Sanguinetti M."/>
            <person name="Schuetze T."/>
            <person name="Sepcic K."/>
            <person name="Shelest E."/>
            <person name="Sherlock G."/>
            <person name="Sophianopoulou V."/>
            <person name="Squina F.M."/>
            <person name="Sun H."/>
            <person name="Susca A."/>
            <person name="Todd R.B."/>
            <person name="Tsang A."/>
            <person name="Unkles S.E."/>
            <person name="van de Wiele N."/>
            <person name="van Rossen-Uffink D."/>
            <person name="Oliveira J.V."/>
            <person name="Vesth T.C."/>
            <person name="Visser J."/>
            <person name="Yu J.-H."/>
            <person name="Zhou M."/>
            <person name="Andersen M.R."/>
            <person name="Archer D.B."/>
            <person name="Baker S.E."/>
            <person name="Benoit I."/>
            <person name="Brakhage A.A."/>
            <person name="Braus G.H."/>
            <person name="Fischer R."/>
            <person name="Frisvad J.C."/>
            <person name="Goldman G.H."/>
            <person name="Houbraken J."/>
            <person name="Oakley B."/>
            <person name="Pocsi I."/>
            <person name="Scazzocchio C."/>
            <person name="Seiboth B."/>
            <person name="vanKuyk P.A."/>
            <person name="Wortman J."/>
            <person name="Dyer P.S."/>
            <person name="Grigoriev I.V."/>
        </authorList>
    </citation>
    <scope>NUCLEOTIDE SEQUENCE [LARGE SCALE GENOMIC DNA]</scope>
    <source>
        <strain evidence="2">CBS 516.65</strain>
    </source>
</reference>
<keyword evidence="2" id="KW-1185">Reference proteome</keyword>
<sequence>MGLRPGGRAEAGPSPGTRALYEIELIPPFLALTGLSEKPFGEPFQYIRLPLLQPSIGKLLFLPWRSSSTRRTAARLHASVTGSE</sequence>
<gene>
    <name evidence="1" type="ORF">ASPGLDRAFT_42746</name>
</gene>
<name>A0A1L9VUZ5_ASPGL</name>
<dbReference type="Proteomes" id="UP000184300">
    <property type="component" value="Unassembled WGS sequence"/>
</dbReference>
<evidence type="ECO:0000313" key="1">
    <source>
        <dbReference type="EMBL" id="OJJ87697.1"/>
    </source>
</evidence>
<dbReference type="AlphaFoldDB" id="A0A1L9VUZ5"/>
<protein>
    <submittedName>
        <fullName evidence="1">Uncharacterized protein</fullName>
    </submittedName>
</protein>
<organism evidence="1 2">
    <name type="scientific">Aspergillus glaucus CBS 516.65</name>
    <dbReference type="NCBI Taxonomy" id="1160497"/>
    <lineage>
        <taxon>Eukaryota</taxon>
        <taxon>Fungi</taxon>
        <taxon>Dikarya</taxon>
        <taxon>Ascomycota</taxon>
        <taxon>Pezizomycotina</taxon>
        <taxon>Eurotiomycetes</taxon>
        <taxon>Eurotiomycetidae</taxon>
        <taxon>Eurotiales</taxon>
        <taxon>Aspergillaceae</taxon>
        <taxon>Aspergillus</taxon>
        <taxon>Aspergillus subgen. Aspergillus</taxon>
    </lineage>
</organism>
<proteinExistence type="predicted"/>
<dbReference type="EMBL" id="KV878890">
    <property type="protein sequence ID" value="OJJ87697.1"/>
    <property type="molecule type" value="Genomic_DNA"/>
</dbReference>
<dbReference type="GeneID" id="34461922"/>